<proteinExistence type="predicted"/>
<dbReference type="InterPro" id="IPR005180">
    <property type="entry name" value="DUF302"/>
</dbReference>
<dbReference type="PANTHER" id="PTHR38342:SF2">
    <property type="entry name" value="INNER MEMBRANE OR EXPORTED"/>
    <property type="match status" value="1"/>
</dbReference>
<dbReference type="InterPro" id="IPR035923">
    <property type="entry name" value="TT1751-like_sf"/>
</dbReference>
<dbReference type="Gene3D" id="3.30.310.70">
    <property type="entry name" value="TT1751-like domain"/>
    <property type="match status" value="1"/>
</dbReference>
<comment type="caution">
    <text evidence="2">The sequence shown here is derived from an EMBL/GenBank/DDBJ whole genome shotgun (WGS) entry which is preliminary data.</text>
</comment>
<evidence type="ECO:0000313" key="3">
    <source>
        <dbReference type="Proteomes" id="UP000294498"/>
    </source>
</evidence>
<accession>A0A4R8DJ37</accession>
<dbReference type="EMBL" id="SODV01000002">
    <property type="protein sequence ID" value="TDW97020.1"/>
    <property type="molecule type" value="Genomic_DNA"/>
</dbReference>
<sequence length="131" mass="14701">MSTEYSARGIVRRKSPHSVKESLDRFQELLAVKGIGVFARIDQQAEARKAGLDLRPTELLVFGNPKAGTPLMEAFPLSALDLPLKLLAWEEEGEVWLAYNEPSYLQERYGLTEEMGRKIDFSSMVQLVTGT</sequence>
<feature type="domain" description="DUF302" evidence="1">
    <location>
        <begin position="41"/>
        <end position="102"/>
    </location>
</feature>
<evidence type="ECO:0000313" key="2">
    <source>
        <dbReference type="EMBL" id="TDW97020.1"/>
    </source>
</evidence>
<protein>
    <submittedName>
        <fullName evidence="2">Uncharacterized protein (DUF302 family)</fullName>
    </submittedName>
</protein>
<dbReference type="PANTHER" id="PTHR38342">
    <property type="entry name" value="SLR5037 PROTEIN"/>
    <property type="match status" value="1"/>
</dbReference>
<evidence type="ECO:0000259" key="1">
    <source>
        <dbReference type="Pfam" id="PF03625"/>
    </source>
</evidence>
<name>A0A4R8DJ37_9BACT</name>
<gene>
    <name evidence="2" type="ORF">EDB95_4857</name>
</gene>
<dbReference type="OrthoDB" id="9799367at2"/>
<keyword evidence="3" id="KW-1185">Reference proteome</keyword>
<dbReference type="Proteomes" id="UP000294498">
    <property type="component" value="Unassembled WGS sequence"/>
</dbReference>
<dbReference type="CDD" id="cd14797">
    <property type="entry name" value="DUF302"/>
    <property type="match status" value="1"/>
</dbReference>
<organism evidence="2 3">
    <name type="scientific">Dinghuibacter silviterrae</name>
    <dbReference type="NCBI Taxonomy" id="1539049"/>
    <lineage>
        <taxon>Bacteria</taxon>
        <taxon>Pseudomonadati</taxon>
        <taxon>Bacteroidota</taxon>
        <taxon>Chitinophagia</taxon>
        <taxon>Chitinophagales</taxon>
        <taxon>Chitinophagaceae</taxon>
        <taxon>Dinghuibacter</taxon>
    </lineage>
</organism>
<dbReference type="SUPFAM" id="SSF103247">
    <property type="entry name" value="TT1751-like"/>
    <property type="match status" value="1"/>
</dbReference>
<dbReference type="RefSeq" id="WP_133998490.1">
    <property type="nucleotide sequence ID" value="NZ_SODV01000002.1"/>
</dbReference>
<dbReference type="AlphaFoldDB" id="A0A4R8DJ37"/>
<dbReference type="Pfam" id="PF03625">
    <property type="entry name" value="DUF302"/>
    <property type="match status" value="1"/>
</dbReference>
<reference evidence="2 3" key="1">
    <citation type="submission" date="2019-03" db="EMBL/GenBank/DDBJ databases">
        <title>Genomic Encyclopedia of Type Strains, Phase IV (KMG-IV): sequencing the most valuable type-strain genomes for metagenomic binning, comparative biology and taxonomic classification.</title>
        <authorList>
            <person name="Goeker M."/>
        </authorList>
    </citation>
    <scope>NUCLEOTIDE SEQUENCE [LARGE SCALE GENOMIC DNA]</scope>
    <source>
        <strain evidence="2 3">DSM 100059</strain>
    </source>
</reference>